<gene>
    <name evidence="2" type="ORF">HPBE_LOCUS20747</name>
</gene>
<evidence type="ECO:0000256" key="1">
    <source>
        <dbReference type="SAM" id="MobiDB-lite"/>
    </source>
</evidence>
<dbReference type="GO" id="GO:0044774">
    <property type="term" value="P:mitotic DNA integrity checkpoint signaling"/>
    <property type="evidence" value="ECO:0007669"/>
    <property type="project" value="TreeGrafter"/>
</dbReference>
<dbReference type="Pfam" id="PF01359">
    <property type="entry name" value="Transposase_1"/>
    <property type="match status" value="1"/>
</dbReference>
<dbReference type="GO" id="GO:0035861">
    <property type="term" value="C:site of double-strand break"/>
    <property type="evidence" value="ECO:0007669"/>
    <property type="project" value="TreeGrafter"/>
</dbReference>
<name>A0A3P8CQ57_HELPZ</name>
<dbReference type="GO" id="GO:0006303">
    <property type="term" value="P:double-strand break repair via nonhomologous end joining"/>
    <property type="evidence" value="ECO:0007669"/>
    <property type="project" value="TreeGrafter"/>
</dbReference>
<evidence type="ECO:0000313" key="2">
    <source>
        <dbReference type="EMBL" id="VDP21644.1"/>
    </source>
</evidence>
<sequence length="302" mass="34199">MAHSLRRYEPEDGERSGRPSAIGVDGLPLATKSNLEATTRELATTFGCTRSTIELHLHDLGYRKVLTRWIPHKLTEAHMQVRMNVCQSLLTQPHREEVPEDLVTGDESWIICGNSARHAVWLPRDAEPTVQPKPEPQQCKHLLCVWWDAKGPIYRELLVAGKMVTTSIYVNQLQKLTDAMREKRRIRPSVHLLHDNARPNVASTTGEKIAEPGWHPVAHPPYSQDLAPSNYLLFAPLKHHLTGEKFERCDDLKMAVDNFIKSQSADLWTKGNSDLPSTWEKAISLCCEYIVKIPSLHLENCG</sequence>
<dbReference type="InterPro" id="IPR001888">
    <property type="entry name" value="Transposase_1"/>
</dbReference>
<dbReference type="GO" id="GO:0044547">
    <property type="term" value="F:DNA topoisomerase binding"/>
    <property type="evidence" value="ECO:0007669"/>
    <property type="project" value="TreeGrafter"/>
</dbReference>
<feature type="region of interest" description="Disordered" evidence="1">
    <location>
        <begin position="1"/>
        <end position="25"/>
    </location>
</feature>
<organism evidence="2">
    <name type="scientific">Heligmosomoides polygyrus</name>
    <name type="common">Parasitic roundworm</name>
    <dbReference type="NCBI Taxonomy" id="6339"/>
    <lineage>
        <taxon>Eukaryota</taxon>
        <taxon>Metazoa</taxon>
        <taxon>Ecdysozoa</taxon>
        <taxon>Nematoda</taxon>
        <taxon>Chromadorea</taxon>
        <taxon>Rhabditida</taxon>
        <taxon>Rhabditina</taxon>
        <taxon>Rhabditomorpha</taxon>
        <taxon>Strongyloidea</taxon>
        <taxon>Heligmosomidae</taxon>
        <taxon>Heligmosomoides</taxon>
    </lineage>
</organism>
<dbReference type="PANTHER" id="PTHR46060:SF2">
    <property type="entry name" value="HISTONE-LYSINE N-METHYLTRANSFERASE SETMAR"/>
    <property type="match status" value="1"/>
</dbReference>
<dbReference type="GO" id="GO:0000729">
    <property type="term" value="P:DNA double-strand break processing"/>
    <property type="evidence" value="ECO:0007669"/>
    <property type="project" value="TreeGrafter"/>
</dbReference>
<dbReference type="AlphaFoldDB" id="A0A3P8CQ57"/>
<dbReference type="GO" id="GO:0003697">
    <property type="term" value="F:single-stranded DNA binding"/>
    <property type="evidence" value="ECO:0007669"/>
    <property type="project" value="TreeGrafter"/>
</dbReference>
<proteinExistence type="predicted"/>
<dbReference type="EMBL" id="UZAH01032415">
    <property type="protein sequence ID" value="VDP21644.1"/>
    <property type="molecule type" value="Genomic_DNA"/>
</dbReference>
<reference evidence="2" key="1">
    <citation type="submission" date="2018-11" db="EMBL/GenBank/DDBJ databases">
        <authorList>
            <consortium name="Pathogen Informatics"/>
        </authorList>
    </citation>
    <scope>NUCLEOTIDE SEQUENCE [LARGE SCALE GENOMIC DNA]</scope>
</reference>
<protein>
    <recommendedName>
        <fullName evidence="3">HTH_48 domain-containing protein</fullName>
    </recommendedName>
</protein>
<accession>A0A3P8CQ57</accession>
<dbReference type="InterPro" id="IPR036397">
    <property type="entry name" value="RNaseH_sf"/>
</dbReference>
<evidence type="ECO:0008006" key="3">
    <source>
        <dbReference type="Google" id="ProtNLM"/>
    </source>
</evidence>
<dbReference type="GO" id="GO:0000793">
    <property type="term" value="C:condensed chromosome"/>
    <property type="evidence" value="ECO:0007669"/>
    <property type="project" value="TreeGrafter"/>
</dbReference>
<dbReference type="OrthoDB" id="9970333at2759"/>
<dbReference type="GO" id="GO:0031297">
    <property type="term" value="P:replication fork processing"/>
    <property type="evidence" value="ECO:0007669"/>
    <property type="project" value="TreeGrafter"/>
</dbReference>
<dbReference type="GO" id="GO:0003690">
    <property type="term" value="F:double-stranded DNA binding"/>
    <property type="evidence" value="ECO:0007669"/>
    <property type="project" value="TreeGrafter"/>
</dbReference>
<dbReference type="InterPro" id="IPR052709">
    <property type="entry name" value="Transposase-MT_Hybrid"/>
</dbReference>
<dbReference type="GO" id="GO:0046975">
    <property type="term" value="F:histone H3K36 methyltransferase activity"/>
    <property type="evidence" value="ECO:0007669"/>
    <property type="project" value="TreeGrafter"/>
</dbReference>
<dbReference type="Gene3D" id="3.30.420.10">
    <property type="entry name" value="Ribonuclease H-like superfamily/Ribonuclease H"/>
    <property type="match status" value="1"/>
</dbReference>
<dbReference type="GO" id="GO:0015074">
    <property type="term" value="P:DNA integration"/>
    <property type="evidence" value="ECO:0007669"/>
    <property type="project" value="TreeGrafter"/>
</dbReference>
<feature type="compositionally biased region" description="Basic and acidic residues" evidence="1">
    <location>
        <begin position="1"/>
        <end position="17"/>
    </location>
</feature>
<dbReference type="GO" id="GO:0005634">
    <property type="term" value="C:nucleus"/>
    <property type="evidence" value="ECO:0007669"/>
    <property type="project" value="TreeGrafter"/>
</dbReference>
<dbReference type="PANTHER" id="PTHR46060">
    <property type="entry name" value="MARINER MOS1 TRANSPOSASE-LIKE PROTEIN"/>
    <property type="match status" value="1"/>
</dbReference>
<dbReference type="GO" id="GO:0042800">
    <property type="term" value="F:histone H3K4 methyltransferase activity"/>
    <property type="evidence" value="ECO:0007669"/>
    <property type="project" value="TreeGrafter"/>
</dbReference>
<dbReference type="GO" id="GO:0000014">
    <property type="term" value="F:single-stranded DNA endodeoxyribonuclease activity"/>
    <property type="evidence" value="ECO:0007669"/>
    <property type="project" value="TreeGrafter"/>
</dbReference>